<dbReference type="EMBL" id="CP076133">
    <property type="protein sequence ID" value="QWG04284.1"/>
    <property type="molecule type" value="Genomic_DNA"/>
</dbReference>
<dbReference type="InterPro" id="IPR017853">
    <property type="entry name" value="GH"/>
</dbReference>
<dbReference type="SUPFAM" id="SSF51445">
    <property type="entry name" value="(Trans)glycosidases"/>
    <property type="match status" value="1"/>
</dbReference>
<keyword evidence="2" id="KW-1185">Reference proteome</keyword>
<accession>A0AAX1N9M0</accession>
<reference evidence="1 2" key="1">
    <citation type="submission" date="2021-05" db="EMBL/GenBank/DDBJ databases">
        <title>Comparative genomic studies on the polysaccharide-degrading batcterial strains of the Flammeovirga genus.</title>
        <authorList>
            <person name="Zewei F."/>
            <person name="Zheng Z."/>
            <person name="Yu L."/>
            <person name="Ruyue G."/>
            <person name="Yanhong M."/>
            <person name="Yuanyuan C."/>
            <person name="Jingyan G."/>
            <person name="Wenjun H."/>
        </authorList>
    </citation>
    <scope>NUCLEOTIDE SEQUENCE [LARGE SCALE GENOMIC DNA]</scope>
    <source>
        <strain evidence="1 2">NBRC:100898</strain>
    </source>
</reference>
<dbReference type="AlphaFoldDB" id="A0AAX1N9M0"/>
<evidence type="ECO:0000313" key="1">
    <source>
        <dbReference type="EMBL" id="QWG04284.1"/>
    </source>
</evidence>
<dbReference type="RefSeq" id="WP_169663766.1">
    <property type="nucleotide sequence ID" value="NZ_CP076133.1"/>
</dbReference>
<protein>
    <submittedName>
        <fullName evidence="1">Uncharacterized protein</fullName>
    </submittedName>
</protein>
<dbReference type="KEGG" id="fya:KMW28_25665"/>
<sequence length="539" mass="61811">MKKLIKTIAICCVGVPSLVYGQSDKNITEQTPSKSEYFSWINHTNEGPTEEQTVANLKFFQWLHDTYGMNLDIYAFDAGTLDGRNYYGSMEDERFKKRFPHGFDLVYSEAKKMNTQLGIWGGPDGFGTTDSSISSRKNMIVSLCKDYEFGLFKFDAVCGVLRKDKQDLFADMMKECQTYSPELVVLNHRIDLGEKGKQYATTFLIDGAETYIDVHMANSSTASHHRVETMKQTPPENLTRLAEDHGVCISSCIDYWEDDLVLQAFNRNLILAPQIYGNPWLMKDEEFPKLAQLFNLHQKYREIMVNAKFLPESYGEGVVSRGNSSTRLITLKNLSWEKKIVEIDIKDLGLEDNGQNVSFRSYHPTQRELGDYDYQDKIQIEVLPFRACLIEASTVKNEELILTGIDYFKHPSASQDSVIIDLLGFQGEEMKIEVRGDLAKYDRAVLENKSISKLLKNRQLKVKFEGEPFVYDYHRKIGEMQKVDVPEDVVSLYEATQFEVDNNSLEARSLKRSGDTKFPAVQAARDAFFEQKQFLNRET</sequence>
<name>A0AAX1N9M0_9BACT</name>
<gene>
    <name evidence="1" type="ORF">KMW28_25665</name>
</gene>
<organism evidence="1 2">
    <name type="scientific">Flammeovirga yaeyamensis</name>
    <dbReference type="NCBI Taxonomy" id="367791"/>
    <lineage>
        <taxon>Bacteria</taxon>
        <taxon>Pseudomonadati</taxon>
        <taxon>Bacteroidota</taxon>
        <taxon>Cytophagia</taxon>
        <taxon>Cytophagales</taxon>
        <taxon>Flammeovirgaceae</taxon>
        <taxon>Flammeovirga</taxon>
    </lineage>
</organism>
<proteinExistence type="predicted"/>
<evidence type="ECO:0000313" key="2">
    <source>
        <dbReference type="Proteomes" id="UP000678679"/>
    </source>
</evidence>
<dbReference type="Proteomes" id="UP000678679">
    <property type="component" value="Chromosome 2"/>
</dbReference>